<dbReference type="GO" id="GO:0046872">
    <property type="term" value="F:metal ion binding"/>
    <property type="evidence" value="ECO:0007669"/>
    <property type="project" value="UniProtKB-KW"/>
</dbReference>
<dbReference type="Proteomes" id="UP000769766">
    <property type="component" value="Unassembled WGS sequence"/>
</dbReference>
<dbReference type="PANTHER" id="PTHR30548:SF4">
    <property type="entry name" value="SUBUNIT OF OXYGEN-SENSITIVE 2-HYDROXYISOCAPROYL-COA DEHYDRATASE"/>
    <property type="match status" value="1"/>
</dbReference>
<dbReference type="AlphaFoldDB" id="A0A932FW48"/>
<dbReference type="GO" id="GO:0051536">
    <property type="term" value="F:iron-sulfur cluster binding"/>
    <property type="evidence" value="ECO:0007669"/>
    <property type="project" value="UniProtKB-KW"/>
</dbReference>
<accession>A0A932FW48</accession>
<proteinExistence type="inferred from homology"/>
<dbReference type="Gene3D" id="3.40.50.11890">
    <property type="match status" value="1"/>
</dbReference>
<dbReference type="EMBL" id="JACPRF010000139">
    <property type="protein sequence ID" value="MBI2876118.1"/>
    <property type="molecule type" value="Genomic_DNA"/>
</dbReference>
<name>A0A932FW48_UNCTE</name>
<dbReference type="Gene3D" id="3.40.50.11900">
    <property type="match status" value="1"/>
</dbReference>
<organism evidence="5 6">
    <name type="scientific">Tectimicrobiota bacterium</name>
    <dbReference type="NCBI Taxonomy" id="2528274"/>
    <lineage>
        <taxon>Bacteria</taxon>
        <taxon>Pseudomonadati</taxon>
        <taxon>Nitrospinota/Tectimicrobiota group</taxon>
        <taxon>Candidatus Tectimicrobiota</taxon>
    </lineage>
</organism>
<dbReference type="Pfam" id="PF06050">
    <property type="entry name" value="HGD-D"/>
    <property type="match status" value="1"/>
</dbReference>
<keyword evidence="2" id="KW-0479">Metal-binding</keyword>
<comment type="caution">
    <text evidence="5">The sequence shown here is derived from an EMBL/GenBank/DDBJ whole genome shotgun (WGS) entry which is preliminary data.</text>
</comment>
<dbReference type="PANTHER" id="PTHR30548">
    <property type="entry name" value="2-HYDROXYGLUTARYL-COA DEHYDRATASE, D-COMPONENT-RELATED"/>
    <property type="match status" value="1"/>
</dbReference>
<sequence>MHSSAIGSRKIGYSCSYAPLEVLDAFGLIPMRTFGSPSAPNVCDAYIHNNFCGYTKNVINTYQGQDMLFVDTCCQMKRVHDAWKESFDGLSYLLNLPRTNTAESRRFWVDSLKDMISYLEGSLGVRFDSRRLNQAIQRRNTLRASLRRVEELLLQNQIPSHRYLELVHQIQEEGVEEAIARVDSFLKEQEAAPWRSDLPVPILVTGSIIAALPLAKTVEEMGGNVVYFDTCCTSRWYCQKISEGTEPFEALAAGYLGQIPCPRMNQSFERFALLRQIIRERQVKGVIHHMLKFCDPFIYEAHPFKLSLEEEGLPLLRIESDYDFGVSGQISTRIHAFMEMI</sequence>
<evidence type="ECO:0000256" key="1">
    <source>
        <dbReference type="ARBA" id="ARBA00005806"/>
    </source>
</evidence>
<reference evidence="5" key="1">
    <citation type="submission" date="2020-07" db="EMBL/GenBank/DDBJ databases">
        <title>Huge and variable diversity of episymbiotic CPR bacteria and DPANN archaea in groundwater ecosystems.</title>
        <authorList>
            <person name="He C.Y."/>
            <person name="Keren R."/>
            <person name="Whittaker M."/>
            <person name="Farag I.F."/>
            <person name="Doudna J."/>
            <person name="Cate J.H.D."/>
            <person name="Banfield J.F."/>
        </authorList>
    </citation>
    <scope>NUCLEOTIDE SEQUENCE</scope>
    <source>
        <strain evidence="5">NC_groundwater_672_Ag_B-0.1um_62_36</strain>
    </source>
</reference>
<evidence type="ECO:0000256" key="4">
    <source>
        <dbReference type="ARBA" id="ARBA00023014"/>
    </source>
</evidence>
<evidence type="ECO:0000256" key="2">
    <source>
        <dbReference type="ARBA" id="ARBA00022723"/>
    </source>
</evidence>
<evidence type="ECO:0000313" key="6">
    <source>
        <dbReference type="Proteomes" id="UP000769766"/>
    </source>
</evidence>
<protein>
    <submittedName>
        <fullName evidence="5">2-hydroxyacyl-CoA dehydratase</fullName>
    </submittedName>
</protein>
<keyword evidence="4" id="KW-0411">Iron-sulfur</keyword>
<gene>
    <name evidence="5" type="ORF">HYY20_04485</name>
</gene>
<evidence type="ECO:0000313" key="5">
    <source>
        <dbReference type="EMBL" id="MBI2876118.1"/>
    </source>
</evidence>
<comment type="similarity">
    <text evidence="1">Belongs to the FldB/FldC dehydratase alpha/beta subunit family.</text>
</comment>
<keyword evidence="3" id="KW-0408">Iron</keyword>
<dbReference type="InterPro" id="IPR010327">
    <property type="entry name" value="FldB/FldC_alpha/beta"/>
</dbReference>
<evidence type="ECO:0000256" key="3">
    <source>
        <dbReference type="ARBA" id="ARBA00023004"/>
    </source>
</evidence>